<gene>
    <name evidence="1" type="ORF">PAERUG_P19_London_7_VIM_2_05_10_05650</name>
</gene>
<comment type="caution">
    <text evidence="1">The sequence shown here is derived from an EMBL/GenBank/DDBJ whole genome shotgun (WGS) entry which is preliminary data.</text>
</comment>
<protein>
    <submittedName>
        <fullName evidence="1">Uncharacterized protein</fullName>
    </submittedName>
</protein>
<dbReference type="AlphaFoldDB" id="A0A9P1RAF7"/>
<dbReference type="EMBL" id="CVVU01000245">
    <property type="protein sequence ID" value="CRP81538.1"/>
    <property type="molecule type" value="Genomic_DNA"/>
</dbReference>
<accession>A0A9P1RAF7</accession>
<dbReference type="Proteomes" id="UP000045039">
    <property type="component" value="Unassembled WGS sequence"/>
</dbReference>
<proteinExistence type="predicted"/>
<dbReference type="RefSeq" id="WP_003149102.1">
    <property type="nucleotide sequence ID" value="NZ_CAADND010000098.1"/>
</dbReference>
<name>A0A9P1RAF7_PSEAI</name>
<organism evidence="1 2">
    <name type="scientific">Pseudomonas aeruginosa</name>
    <dbReference type="NCBI Taxonomy" id="287"/>
    <lineage>
        <taxon>Bacteria</taxon>
        <taxon>Pseudomonadati</taxon>
        <taxon>Pseudomonadota</taxon>
        <taxon>Gammaproteobacteria</taxon>
        <taxon>Pseudomonadales</taxon>
        <taxon>Pseudomonadaceae</taxon>
        <taxon>Pseudomonas</taxon>
    </lineage>
</organism>
<sequence>MALPLAALTSGVVTRIAGSSAFRFLAAKTTFSLGEDVFSRALLPNSKNLSLSGGSDFAPHMGTLTRADNTPGLVSSIDLGRIWGKADILRDLAHQAQQQLGDWVLDGMEKIPGVGHSVKTCRLLTDAAELFGRDKNIPDLMGKLRSLDLGSLDLPVPGATGKLLNDIKDRLLDLIEEAVRLTGATTDVRPTQPGHEPGTQP</sequence>
<evidence type="ECO:0000313" key="2">
    <source>
        <dbReference type="Proteomes" id="UP000045039"/>
    </source>
</evidence>
<evidence type="ECO:0000313" key="1">
    <source>
        <dbReference type="EMBL" id="CRP81538.1"/>
    </source>
</evidence>
<reference evidence="2" key="1">
    <citation type="submission" date="2015-06" db="EMBL/GenBank/DDBJ databases">
        <authorList>
            <person name="Radhakrishnan Rajesh"/>
            <person name="Underwood Anthony"/>
            <person name="Al-Shahib Ali"/>
        </authorList>
    </citation>
    <scope>NUCLEOTIDE SEQUENCE [LARGE SCALE GENOMIC DNA]</scope>
    <source>
        <strain evidence="2">P19_London_7_VIM_2_05_10</strain>
    </source>
</reference>